<dbReference type="InterPro" id="IPR020846">
    <property type="entry name" value="MFS_dom"/>
</dbReference>
<dbReference type="InterPro" id="IPR011701">
    <property type="entry name" value="MFS"/>
</dbReference>
<feature type="transmembrane region" description="Helical" evidence="8">
    <location>
        <begin position="20"/>
        <end position="43"/>
    </location>
</feature>
<evidence type="ECO:0000256" key="1">
    <source>
        <dbReference type="ARBA" id="ARBA00004651"/>
    </source>
</evidence>
<dbReference type="PROSITE" id="PS00216">
    <property type="entry name" value="SUGAR_TRANSPORT_1"/>
    <property type="match status" value="1"/>
</dbReference>
<organism evidence="10 11">
    <name type="scientific">Nocardia vermiculata</name>
    <dbReference type="NCBI Taxonomy" id="257274"/>
    <lineage>
        <taxon>Bacteria</taxon>
        <taxon>Bacillati</taxon>
        <taxon>Actinomycetota</taxon>
        <taxon>Actinomycetes</taxon>
        <taxon>Mycobacteriales</taxon>
        <taxon>Nocardiaceae</taxon>
        <taxon>Nocardia</taxon>
    </lineage>
</organism>
<dbReference type="RefSeq" id="WP_084474938.1">
    <property type="nucleotide sequence ID" value="NZ_JAAXOP010000016.1"/>
</dbReference>
<protein>
    <submittedName>
        <fullName evidence="10">MFS transporter</fullName>
    </submittedName>
</protein>
<dbReference type="AlphaFoldDB" id="A0A846Y5T9"/>
<dbReference type="InterPro" id="IPR005829">
    <property type="entry name" value="Sugar_transporter_CS"/>
</dbReference>
<evidence type="ECO:0000256" key="3">
    <source>
        <dbReference type="ARBA" id="ARBA00022475"/>
    </source>
</evidence>
<feature type="transmembrane region" description="Helical" evidence="8">
    <location>
        <begin position="308"/>
        <end position="328"/>
    </location>
</feature>
<dbReference type="Gene3D" id="1.20.1720.10">
    <property type="entry name" value="Multidrug resistance protein D"/>
    <property type="match status" value="1"/>
</dbReference>
<gene>
    <name evidence="10" type="ORF">HGA08_24040</name>
</gene>
<proteinExistence type="predicted"/>
<comment type="caution">
    <text evidence="10">The sequence shown here is derived from an EMBL/GenBank/DDBJ whole genome shotgun (WGS) entry which is preliminary data.</text>
</comment>
<dbReference type="GO" id="GO:0022857">
    <property type="term" value="F:transmembrane transporter activity"/>
    <property type="evidence" value="ECO:0007669"/>
    <property type="project" value="InterPro"/>
</dbReference>
<dbReference type="GO" id="GO:0005886">
    <property type="term" value="C:plasma membrane"/>
    <property type="evidence" value="ECO:0007669"/>
    <property type="project" value="UniProtKB-SubCell"/>
</dbReference>
<dbReference type="Gene3D" id="1.20.1250.20">
    <property type="entry name" value="MFS general substrate transporter like domains"/>
    <property type="match status" value="1"/>
</dbReference>
<accession>A0A846Y5T9</accession>
<evidence type="ECO:0000256" key="6">
    <source>
        <dbReference type="ARBA" id="ARBA00023136"/>
    </source>
</evidence>
<comment type="subcellular location">
    <subcellularLocation>
        <location evidence="1">Cell membrane</location>
        <topology evidence="1">Multi-pass membrane protein</topology>
    </subcellularLocation>
</comment>
<keyword evidence="6 8" id="KW-0472">Membrane</keyword>
<feature type="transmembrane region" description="Helical" evidence="8">
    <location>
        <begin position="446"/>
        <end position="467"/>
    </location>
</feature>
<dbReference type="PANTHER" id="PTHR42718">
    <property type="entry name" value="MAJOR FACILITATOR SUPERFAMILY MULTIDRUG TRANSPORTER MFSC"/>
    <property type="match status" value="1"/>
</dbReference>
<feature type="transmembrane region" description="Helical" evidence="8">
    <location>
        <begin position="364"/>
        <end position="392"/>
    </location>
</feature>
<dbReference type="PROSITE" id="PS50850">
    <property type="entry name" value="MFS"/>
    <property type="match status" value="1"/>
</dbReference>
<sequence>MSPSSAHGTSAIASPRLAHLALPVICLAQLMLLLDVAIVNVALPPIQHDLGFRGSTLAWVIDAYTLTYGGLLLIGGRSADLFGRRRMFIVGVAVFTLASLMCGLATAPGTLLGARLVQGIGAAMASPAALSLITTMVPAGPARNKAMVLYGAMGGLGAVLGQVLGGVFTGAFTWRLIFLVNVPVGILLLALAPIALAETDRVRRVLDLPGALAGTLALMSLVYGTIHAGTDGWGDPITVGAFATAAVLSVVFLWVEATGTQPMLPLSLLAHRVRGAACLSAMLLFACMYPILFFLTKFMQDVLGFGPMKAGFAFVPSGLAMLAFAVTARRLIATTGPRPLVALGAVMCGGSALLLTGMQPDGHYGTAVVIALILLGGGVAMAMVANTPLAVIDVDAEHAGVASAMLGTAQQVGATLGVAALATIAAQTTNGEIEGGAVHVDALTNGLTTGWAVVVALAAVALVVTIAGGRKPRDLRDQYTSRGRYYAVPASRSVRDRGVADPVTTAETRPAEEEF</sequence>
<feature type="transmembrane region" description="Helical" evidence="8">
    <location>
        <begin position="147"/>
        <end position="168"/>
    </location>
</feature>
<feature type="transmembrane region" description="Helical" evidence="8">
    <location>
        <begin position="55"/>
        <end position="75"/>
    </location>
</feature>
<dbReference type="PANTHER" id="PTHR42718:SF46">
    <property type="entry name" value="BLR6921 PROTEIN"/>
    <property type="match status" value="1"/>
</dbReference>
<reference evidence="10 11" key="1">
    <citation type="submission" date="2020-04" db="EMBL/GenBank/DDBJ databases">
        <title>MicrobeNet Type strains.</title>
        <authorList>
            <person name="Nicholson A.C."/>
        </authorList>
    </citation>
    <scope>NUCLEOTIDE SEQUENCE [LARGE SCALE GENOMIC DNA]</scope>
    <source>
        <strain evidence="10 11">JCM 12354</strain>
    </source>
</reference>
<feature type="region of interest" description="Disordered" evidence="7">
    <location>
        <begin position="493"/>
        <end position="515"/>
    </location>
</feature>
<keyword evidence="3" id="KW-1003">Cell membrane</keyword>
<keyword evidence="2" id="KW-0813">Transport</keyword>
<evidence type="ECO:0000256" key="7">
    <source>
        <dbReference type="SAM" id="MobiDB-lite"/>
    </source>
</evidence>
<dbReference type="CDD" id="cd17321">
    <property type="entry name" value="MFS_MMR_MDR_like"/>
    <property type="match status" value="1"/>
</dbReference>
<evidence type="ECO:0000259" key="9">
    <source>
        <dbReference type="PROSITE" id="PS50850"/>
    </source>
</evidence>
<evidence type="ECO:0000256" key="4">
    <source>
        <dbReference type="ARBA" id="ARBA00022692"/>
    </source>
</evidence>
<dbReference type="InterPro" id="IPR036259">
    <property type="entry name" value="MFS_trans_sf"/>
</dbReference>
<evidence type="ECO:0000313" key="10">
    <source>
        <dbReference type="EMBL" id="NKY53272.1"/>
    </source>
</evidence>
<name>A0A846Y5T9_9NOCA</name>
<evidence type="ECO:0000256" key="5">
    <source>
        <dbReference type="ARBA" id="ARBA00022989"/>
    </source>
</evidence>
<feature type="transmembrane region" description="Helical" evidence="8">
    <location>
        <begin position="404"/>
        <end position="426"/>
    </location>
</feature>
<feature type="transmembrane region" description="Helical" evidence="8">
    <location>
        <begin position="276"/>
        <end position="296"/>
    </location>
</feature>
<keyword evidence="4 8" id="KW-0812">Transmembrane</keyword>
<feature type="transmembrane region" description="Helical" evidence="8">
    <location>
        <begin position="238"/>
        <end position="255"/>
    </location>
</feature>
<feature type="transmembrane region" description="Helical" evidence="8">
    <location>
        <begin position="174"/>
        <end position="196"/>
    </location>
</feature>
<feature type="domain" description="Major facilitator superfamily (MFS) profile" evidence="9">
    <location>
        <begin position="21"/>
        <end position="473"/>
    </location>
</feature>
<feature type="transmembrane region" description="Helical" evidence="8">
    <location>
        <begin position="119"/>
        <end position="140"/>
    </location>
</feature>
<keyword evidence="11" id="KW-1185">Reference proteome</keyword>
<feature type="transmembrane region" description="Helical" evidence="8">
    <location>
        <begin position="208"/>
        <end position="226"/>
    </location>
</feature>
<feature type="transmembrane region" description="Helical" evidence="8">
    <location>
        <begin position="87"/>
        <end position="107"/>
    </location>
</feature>
<dbReference type="Pfam" id="PF07690">
    <property type="entry name" value="MFS_1"/>
    <property type="match status" value="1"/>
</dbReference>
<dbReference type="SUPFAM" id="SSF103473">
    <property type="entry name" value="MFS general substrate transporter"/>
    <property type="match status" value="1"/>
</dbReference>
<dbReference type="EMBL" id="JAAXOP010000016">
    <property type="protein sequence ID" value="NKY53272.1"/>
    <property type="molecule type" value="Genomic_DNA"/>
</dbReference>
<evidence type="ECO:0000256" key="8">
    <source>
        <dbReference type="SAM" id="Phobius"/>
    </source>
</evidence>
<keyword evidence="5 8" id="KW-1133">Transmembrane helix</keyword>
<feature type="transmembrane region" description="Helical" evidence="8">
    <location>
        <begin position="340"/>
        <end position="358"/>
    </location>
</feature>
<dbReference type="Proteomes" id="UP000565711">
    <property type="component" value="Unassembled WGS sequence"/>
</dbReference>
<evidence type="ECO:0000313" key="11">
    <source>
        <dbReference type="Proteomes" id="UP000565711"/>
    </source>
</evidence>
<evidence type="ECO:0000256" key="2">
    <source>
        <dbReference type="ARBA" id="ARBA00022448"/>
    </source>
</evidence>